<evidence type="ECO:0000313" key="9">
    <source>
        <dbReference type="EMBL" id="TVO73429.1"/>
    </source>
</evidence>
<dbReference type="GO" id="GO:0044874">
    <property type="term" value="P:lipoprotein localization to outer membrane"/>
    <property type="evidence" value="ECO:0007669"/>
    <property type="project" value="TreeGrafter"/>
</dbReference>
<feature type="transmembrane region" description="Helical" evidence="7">
    <location>
        <begin position="481"/>
        <end position="505"/>
    </location>
</feature>
<evidence type="ECO:0000256" key="5">
    <source>
        <dbReference type="ARBA" id="ARBA00022989"/>
    </source>
</evidence>
<proteinExistence type="inferred from homology"/>
<dbReference type="AlphaFoldDB" id="A0A557S7N7"/>
<evidence type="ECO:0000259" key="8">
    <source>
        <dbReference type="Pfam" id="PF02687"/>
    </source>
</evidence>
<dbReference type="EMBL" id="VMNH01000013">
    <property type="protein sequence ID" value="TVO73429.1"/>
    <property type="molecule type" value="Genomic_DNA"/>
</dbReference>
<comment type="subcellular location">
    <subcellularLocation>
        <location evidence="1">Cell membrane</location>
        <topology evidence="1">Multi-pass membrane protein</topology>
    </subcellularLocation>
</comment>
<dbReference type="PANTHER" id="PTHR30489">
    <property type="entry name" value="LIPOPROTEIN-RELEASING SYSTEM TRANSMEMBRANE PROTEIN LOLE"/>
    <property type="match status" value="1"/>
</dbReference>
<comment type="similarity">
    <text evidence="2">Belongs to the ABC-4 integral membrane protein family. LolC/E subfamily.</text>
</comment>
<accession>A0A557S7N7</accession>
<feature type="transmembrane region" description="Helical" evidence="7">
    <location>
        <begin position="576"/>
        <end position="597"/>
    </location>
</feature>
<evidence type="ECO:0000256" key="6">
    <source>
        <dbReference type="ARBA" id="ARBA00023136"/>
    </source>
</evidence>
<evidence type="ECO:0000256" key="2">
    <source>
        <dbReference type="ARBA" id="ARBA00005236"/>
    </source>
</evidence>
<dbReference type="OrthoDB" id="5410375at2"/>
<evidence type="ECO:0000256" key="4">
    <source>
        <dbReference type="ARBA" id="ARBA00022692"/>
    </source>
</evidence>
<gene>
    <name evidence="9" type="ORF">FHP88_11110</name>
</gene>
<comment type="caution">
    <text evidence="9">The sequence shown here is derived from an EMBL/GenBank/DDBJ whole genome shotgun (WGS) entry which is preliminary data.</text>
</comment>
<dbReference type="PANTHER" id="PTHR30489:SF0">
    <property type="entry name" value="LIPOPROTEIN-RELEASING SYSTEM TRANSMEMBRANE PROTEIN LOLE"/>
    <property type="match status" value="1"/>
</dbReference>
<name>A0A557S7N7_9GAMM</name>
<evidence type="ECO:0000313" key="10">
    <source>
        <dbReference type="Proteomes" id="UP000316649"/>
    </source>
</evidence>
<evidence type="ECO:0000256" key="3">
    <source>
        <dbReference type="ARBA" id="ARBA00022475"/>
    </source>
</evidence>
<reference evidence="9 10" key="1">
    <citation type="submission" date="2019-07" db="EMBL/GenBank/DDBJ databases">
        <title>The pathways for chlorine oxyanion respiration interact through the shared metabolite chlorate.</title>
        <authorList>
            <person name="Barnum T.P."/>
            <person name="Cheng Y."/>
            <person name="Hill K.A."/>
            <person name="Lucas L.N."/>
            <person name="Carlson H.K."/>
            <person name="Coates J.D."/>
        </authorList>
    </citation>
    <scope>NUCLEOTIDE SEQUENCE [LARGE SCALE GENOMIC DNA]</scope>
    <source>
        <strain evidence="9 10">BK-1</strain>
    </source>
</reference>
<keyword evidence="3" id="KW-1003">Cell membrane</keyword>
<feature type="transmembrane region" description="Helical" evidence="7">
    <location>
        <begin position="526"/>
        <end position="548"/>
    </location>
</feature>
<dbReference type="Proteomes" id="UP000316649">
    <property type="component" value="Unassembled WGS sequence"/>
</dbReference>
<dbReference type="InterPro" id="IPR003838">
    <property type="entry name" value="ABC3_permease_C"/>
</dbReference>
<dbReference type="GO" id="GO:0098797">
    <property type="term" value="C:plasma membrane protein complex"/>
    <property type="evidence" value="ECO:0007669"/>
    <property type="project" value="TreeGrafter"/>
</dbReference>
<dbReference type="RefSeq" id="WP_144359151.1">
    <property type="nucleotide sequence ID" value="NZ_VMNH01000013.1"/>
</dbReference>
<dbReference type="InterPro" id="IPR051447">
    <property type="entry name" value="Lipoprotein-release_system"/>
</dbReference>
<keyword evidence="4 7" id="KW-0812">Transmembrane</keyword>
<evidence type="ECO:0000256" key="1">
    <source>
        <dbReference type="ARBA" id="ARBA00004651"/>
    </source>
</evidence>
<keyword evidence="10" id="KW-1185">Reference proteome</keyword>
<dbReference type="Pfam" id="PF02687">
    <property type="entry name" value="FtsX"/>
    <property type="match status" value="1"/>
</dbReference>
<sequence>MDSGVSQRLRVFGLAAAHLKHEWVLTLCLVSALAAVLAPLLILMGLKEGTIETLRDRLVQDPVYREIRPAITRTFDKEWMEQLQSDERVAFLTTTILPASSMIHLVANGTDAELIDLVPTADDDPLLLENDGAIPQEGECVLSNEAARRLGVKVNESIVARVTRSRGGRYETVEQDLRVKAVLSSRAGSLARVYTPLEFVVDVESYKEGRGVAARGWAGQSSQPYMSFDGVLVLSQSMLDPVLRTGLVVNTGLLKADPMDSEAFASLTGLSLPDGWYPYNLSIPAGSVNYSSIEALKRKLRGREALLIPYVNDLILQLPEKELAIVGLSINTDWAEKLAWPALPWGQLSATALESTRLMQILLPGDDVSVGTSLMATFYGASPVTFPLKVVGAPSQVKRALVPIELIGMLRTARDRAVVYQAETDDLVLQRAGFRGFRLYARNIDDVPSLVAQLRGQGLEVVAAVDAIERIQVLDRGLTQLFWLIAVLGVVGASAVLIASLYAAVERERKDLGVLRLIGLARKDVFLFPVFQGALIAMLGVALAWGGYSLLSEVINRVFGNELSDGQAICRLPAGYPWLAMLATLTLAIMSSLIAAWKATLIEPAEAIREE</sequence>
<keyword evidence="6 7" id="KW-0472">Membrane</keyword>
<organism evidence="9 10">
    <name type="scientific">Sedimenticola selenatireducens</name>
    <dbReference type="NCBI Taxonomy" id="191960"/>
    <lineage>
        <taxon>Bacteria</taxon>
        <taxon>Pseudomonadati</taxon>
        <taxon>Pseudomonadota</taxon>
        <taxon>Gammaproteobacteria</taxon>
        <taxon>Chromatiales</taxon>
        <taxon>Sedimenticolaceae</taxon>
        <taxon>Sedimenticola</taxon>
    </lineage>
</organism>
<protein>
    <submittedName>
        <fullName evidence="9">FtsX-like permease family protein</fullName>
    </submittedName>
</protein>
<feature type="domain" description="ABC3 transporter permease C-terminal" evidence="8">
    <location>
        <begin position="484"/>
        <end position="601"/>
    </location>
</feature>
<feature type="transmembrane region" description="Helical" evidence="7">
    <location>
        <begin position="23"/>
        <end position="46"/>
    </location>
</feature>
<keyword evidence="5 7" id="KW-1133">Transmembrane helix</keyword>
<evidence type="ECO:0000256" key="7">
    <source>
        <dbReference type="SAM" id="Phobius"/>
    </source>
</evidence>